<dbReference type="EMBL" id="LN649232">
    <property type="protein sequence ID" value="CEI38680.1"/>
    <property type="molecule type" value="Genomic_DNA"/>
</dbReference>
<dbReference type="Proteomes" id="UP000245910">
    <property type="component" value="Chromosome IIII"/>
</dbReference>
<keyword evidence="4 6" id="KW-1133">Transmembrane helix</keyword>
<dbReference type="PANTHER" id="PTHR22950:SF683">
    <property type="entry name" value="AMINO ACID TRANSPORTER (EUROFUNG)"/>
    <property type="match status" value="1"/>
</dbReference>
<keyword evidence="3 6" id="KW-0812">Transmembrane</keyword>
<feature type="transmembrane region" description="Helical" evidence="6">
    <location>
        <begin position="352"/>
        <end position="370"/>
    </location>
</feature>
<protein>
    <recommendedName>
        <fullName evidence="7">Amino acid transporter transmembrane domain-containing protein</fullName>
    </recommendedName>
</protein>
<dbReference type="InterPro" id="IPR013057">
    <property type="entry name" value="AA_transpt_TM"/>
</dbReference>
<feature type="transmembrane region" description="Helical" evidence="6">
    <location>
        <begin position="131"/>
        <end position="152"/>
    </location>
</feature>
<feature type="transmembrane region" description="Helical" evidence="6">
    <location>
        <begin position="326"/>
        <end position="346"/>
    </location>
</feature>
<dbReference type="GO" id="GO:0015179">
    <property type="term" value="F:L-amino acid transmembrane transporter activity"/>
    <property type="evidence" value="ECO:0007669"/>
    <property type="project" value="TreeGrafter"/>
</dbReference>
<evidence type="ECO:0000256" key="2">
    <source>
        <dbReference type="ARBA" id="ARBA00008066"/>
    </source>
</evidence>
<keyword evidence="9" id="KW-1185">Reference proteome</keyword>
<feature type="transmembrane region" description="Helical" evidence="6">
    <location>
        <begin position="211"/>
        <end position="232"/>
    </location>
</feature>
<comment type="subcellular location">
    <subcellularLocation>
        <location evidence="1">Membrane</location>
        <topology evidence="1">Multi-pass membrane protein</topology>
    </subcellularLocation>
</comment>
<evidence type="ECO:0000313" key="8">
    <source>
        <dbReference type="EMBL" id="CEI38680.1"/>
    </source>
</evidence>
<feature type="domain" description="Amino acid transporter transmembrane" evidence="7">
    <location>
        <begin position="22"/>
        <end position="418"/>
    </location>
</feature>
<evidence type="ECO:0000313" key="9">
    <source>
        <dbReference type="Proteomes" id="UP000245910"/>
    </source>
</evidence>
<dbReference type="AlphaFoldDB" id="A0A2L2SPM6"/>
<evidence type="ECO:0000256" key="5">
    <source>
        <dbReference type="ARBA" id="ARBA00023136"/>
    </source>
</evidence>
<feature type="transmembrane region" description="Helical" evidence="6">
    <location>
        <begin position="159"/>
        <end position="182"/>
    </location>
</feature>
<evidence type="ECO:0000256" key="6">
    <source>
        <dbReference type="SAM" id="Phobius"/>
    </source>
</evidence>
<feature type="transmembrane region" description="Helical" evidence="6">
    <location>
        <begin position="49"/>
        <end position="68"/>
    </location>
</feature>
<name>A0A2L2SPM6_9HYPO</name>
<feature type="transmembrane region" description="Helical" evidence="6">
    <location>
        <begin position="391"/>
        <end position="415"/>
    </location>
</feature>
<evidence type="ECO:0000256" key="3">
    <source>
        <dbReference type="ARBA" id="ARBA00022692"/>
    </source>
</evidence>
<dbReference type="OrthoDB" id="40134at2759"/>
<dbReference type="Pfam" id="PF01490">
    <property type="entry name" value="Aa_trans"/>
    <property type="match status" value="1"/>
</dbReference>
<comment type="similarity">
    <text evidence="2">Belongs to the amino acid/polyamine transporter 2 family.</text>
</comment>
<evidence type="ECO:0000256" key="1">
    <source>
        <dbReference type="ARBA" id="ARBA00004141"/>
    </source>
</evidence>
<organism evidence="8 9">
    <name type="scientific">Fusarium venenatum</name>
    <dbReference type="NCBI Taxonomy" id="56646"/>
    <lineage>
        <taxon>Eukaryota</taxon>
        <taxon>Fungi</taxon>
        <taxon>Dikarya</taxon>
        <taxon>Ascomycota</taxon>
        <taxon>Pezizomycotina</taxon>
        <taxon>Sordariomycetes</taxon>
        <taxon>Hypocreomycetidae</taxon>
        <taxon>Hypocreales</taxon>
        <taxon>Nectriaceae</taxon>
        <taxon>Fusarium</taxon>
    </lineage>
</organism>
<dbReference type="STRING" id="56646.A0A2L2SPM6"/>
<dbReference type="GO" id="GO:0016020">
    <property type="term" value="C:membrane"/>
    <property type="evidence" value="ECO:0007669"/>
    <property type="project" value="UniProtKB-SubCell"/>
</dbReference>
<accession>A0A2L2SPM6</accession>
<feature type="transmembrane region" description="Helical" evidence="6">
    <location>
        <begin position="101"/>
        <end position="125"/>
    </location>
</feature>
<feature type="transmembrane region" description="Helical" evidence="6">
    <location>
        <begin position="244"/>
        <end position="266"/>
    </location>
</feature>
<dbReference type="PANTHER" id="PTHR22950">
    <property type="entry name" value="AMINO ACID TRANSPORTER"/>
    <property type="match status" value="1"/>
</dbReference>
<dbReference type="FunFam" id="1.20.1740.10:FF:000039">
    <property type="entry name" value="Neutral amino acid transporter (Eurofung)"/>
    <property type="match status" value="1"/>
</dbReference>
<sequence>MSKPAPLDVFGSPGDGPDYHALGWVSTFALMTKTQIGLGVLSIPTSFDILGLVPGMFTLCLIGLITGWSNYMVGAFKRNHPDVYTIDDAGYKMLGRYGREFLAVSFMLNWIFISGSAMLGISIAFNAVSKHTACTAVFVAVAAVLTFTFASIRTLGKIGWLAWIGLVCIMTAIITVTIAVTLEDQPASAPPMNGGWKPDWKLFGNPSIQQAFSAIGCQVFAFAGTPAFFSIVAEMREPRHYTRALTYSQSVVAAVYIVIGCVVYVSCGSYVSSPALGSAGPIIKRICYGFALPGLLVTAMIVTHIPAKYVFLRILRGSEHLHRNSLVHWGTWLGCTAGITVTAYIIASAIPIFGSLVSLIGSTFGTLLCFQPYGGMWLYDNWKGKHRGTGMWMVGVCWSIIVIIVGTVIMVLGTWGTVLEIITASRTSTGSAWSCANNS</sequence>
<proteinExistence type="inferred from homology"/>
<reference evidence="9" key="1">
    <citation type="submission" date="2014-10" db="EMBL/GenBank/DDBJ databases">
        <authorList>
            <person name="King R."/>
        </authorList>
    </citation>
    <scope>NUCLEOTIDE SEQUENCE [LARGE SCALE GENOMIC DNA]</scope>
    <source>
        <strain evidence="9">A3/5</strain>
    </source>
</reference>
<evidence type="ECO:0000259" key="7">
    <source>
        <dbReference type="Pfam" id="PF01490"/>
    </source>
</evidence>
<keyword evidence="5 6" id="KW-0472">Membrane</keyword>
<feature type="transmembrane region" description="Helical" evidence="6">
    <location>
        <begin position="286"/>
        <end position="305"/>
    </location>
</feature>
<evidence type="ECO:0000256" key="4">
    <source>
        <dbReference type="ARBA" id="ARBA00022989"/>
    </source>
</evidence>